<feature type="repeat" description="LDL-receptor class B" evidence="13">
    <location>
        <begin position="250"/>
        <end position="292"/>
    </location>
</feature>
<dbReference type="InterPro" id="IPR018097">
    <property type="entry name" value="EGF_Ca-bd_CS"/>
</dbReference>
<keyword evidence="4" id="KW-0812">Transmembrane</keyword>
<dbReference type="AlphaFoldDB" id="A0A0N4U8Q6"/>
<protein>
    <submittedName>
        <fullName evidence="19">EGF-like domain-containing protein</fullName>
    </submittedName>
</protein>
<dbReference type="Proteomes" id="UP000038040">
    <property type="component" value="Unplaced"/>
</dbReference>
<dbReference type="CDD" id="cd00054">
    <property type="entry name" value="EGF_CA"/>
    <property type="match status" value="1"/>
</dbReference>
<keyword evidence="11" id="KW-0325">Glycoprotein</keyword>
<dbReference type="GO" id="GO:0017147">
    <property type="term" value="F:Wnt-protein binding"/>
    <property type="evidence" value="ECO:0007669"/>
    <property type="project" value="TreeGrafter"/>
</dbReference>
<dbReference type="FunFam" id="2.10.25.10:FF:000038">
    <property type="entry name" value="Fibrillin 2"/>
    <property type="match status" value="1"/>
</dbReference>
<evidence type="ECO:0000256" key="6">
    <source>
        <dbReference type="ARBA" id="ARBA00022737"/>
    </source>
</evidence>
<evidence type="ECO:0000256" key="13">
    <source>
        <dbReference type="PROSITE-ProRule" id="PRU00461"/>
    </source>
</evidence>
<feature type="domain" description="EGF-like calcium-binding" evidence="14">
    <location>
        <begin position="34"/>
        <end position="75"/>
    </location>
</feature>
<dbReference type="SMART" id="SM00135">
    <property type="entry name" value="LY"/>
    <property type="match status" value="5"/>
</dbReference>
<sequence>EVPECNTNGTCSCSTGSFGTSKEVFFCSASSFLDIDECELGIHNCSQKCHNTKGSYRCTCHSEYFKLASDQRSCKRLDSEEPWLFFAYGQSIWNMSMNGEEIYLQKSGLQKVAMIDLYIKEKKLYYADVQPNILEVTSLDGIYSRQLQTFEVDGLEGIAVDWIGKNLYSLRRTDLFVQTLDGLFRKILYRKIFRLPRALVVYPQKGKLYASDWSSSAFIACLNMDGTKWQKIITAGIIWPNALTIDIFSERIFWADAFLDTIQSADLDGKRRRTVVEGSNSVPHVFSLAVFDDHLYWTDWTYRGVLKANKLNGQNFTILERTTFSPFSINLLFMNFLDKKNACDAAGCSQLCLISGGKKVKCECGDGYFLEKDGHSCKSKCSDKEIVCDGSESKCVSKMYRCDGIMQCKDQSDEQNCTLRICPPGHFQCQTTKDCKMPSAICDGKRQCVDGSDERYCQ</sequence>
<dbReference type="GO" id="GO:0006897">
    <property type="term" value="P:endocytosis"/>
    <property type="evidence" value="ECO:0007669"/>
    <property type="project" value="UniProtKB-KW"/>
</dbReference>
<dbReference type="GO" id="GO:0005509">
    <property type="term" value="F:calcium ion binding"/>
    <property type="evidence" value="ECO:0007669"/>
    <property type="project" value="InterPro"/>
</dbReference>
<dbReference type="Proteomes" id="UP000274756">
    <property type="component" value="Unassembled WGS sequence"/>
</dbReference>
<dbReference type="SMART" id="SM00179">
    <property type="entry name" value="EGF_CA"/>
    <property type="match status" value="1"/>
</dbReference>
<evidence type="ECO:0000313" key="19">
    <source>
        <dbReference type="WBParaSite" id="DME_0000344201-mRNA-1"/>
    </source>
</evidence>
<evidence type="ECO:0000256" key="3">
    <source>
        <dbReference type="ARBA" id="ARBA00022583"/>
    </source>
</evidence>
<proteinExistence type="predicted"/>
<dbReference type="InterPro" id="IPR050778">
    <property type="entry name" value="Cueball_EGF_LRP_Nidogen"/>
</dbReference>
<dbReference type="SUPFAM" id="SSF57196">
    <property type="entry name" value="EGF/Laminin"/>
    <property type="match status" value="1"/>
</dbReference>
<comment type="caution">
    <text evidence="12">Lacks conserved residue(s) required for the propagation of feature annotation.</text>
</comment>
<organism evidence="17 19">
    <name type="scientific">Dracunculus medinensis</name>
    <name type="common">Guinea worm</name>
    <dbReference type="NCBI Taxonomy" id="318479"/>
    <lineage>
        <taxon>Eukaryota</taxon>
        <taxon>Metazoa</taxon>
        <taxon>Ecdysozoa</taxon>
        <taxon>Nematoda</taxon>
        <taxon>Chromadorea</taxon>
        <taxon>Rhabditida</taxon>
        <taxon>Spirurina</taxon>
        <taxon>Dracunculoidea</taxon>
        <taxon>Dracunculidae</taxon>
        <taxon>Dracunculus</taxon>
    </lineage>
</organism>
<dbReference type="OrthoDB" id="10066840at2759"/>
<feature type="disulfide bond" evidence="12">
    <location>
        <begin position="402"/>
        <end position="417"/>
    </location>
</feature>
<dbReference type="InterPro" id="IPR000742">
    <property type="entry name" value="EGF"/>
</dbReference>
<dbReference type="InterPro" id="IPR036055">
    <property type="entry name" value="LDL_receptor-like_sf"/>
</dbReference>
<dbReference type="EMBL" id="UYYG01000002">
    <property type="protein sequence ID" value="VDN50335.1"/>
    <property type="molecule type" value="Genomic_DNA"/>
</dbReference>
<keyword evidence="6" id="KW-0677">Repeat</keyword>
<dbReference type="PROSITE" id="PS50068">
    <property type="entry name" value="LDLRA_2"/>
    <property type="match status" value="2"/>
</dbReference>
<dbReference type="PROSITE" id="PS51120">
    <property type="entry name" value="LDLRB"/>
    <property type="match status" value="1"/>
</dbReference>
<dbReference type="InterPro" id="IPR001881">
    <property type="entry name" value="EGF-like_Ca-bd_dom"/>
</dbReference>
<keyword evidence="2" id="KW-0245">EGF-like domain</keyword>
<dbReference type="WBParaSite" id="DME_0000344201-mRNA-1">
    <property type="protein sequence ID" value="DME_0000344201-mRNA-1"/>
    <property type="gene ID" value="DME_0000344201"/>
</dbReference>
<feature type="disulfide bond" evidence="12">
    <location>
        <begin position="442"/>
        <end position="457"/>
    </location>
</feature>
<evidence type="ECO:0000256" key="9">
    <source>
        <dbReference type="ARBA" id="ARBA00023157"/>
    </source>
</evidence>
<keyword evidence="7" id="KW-1133">Transmembrane helix</keyword>
<dbReference type="PANTHER" id="PTHR46513:SF13">
    <property type="entry name" value="EGF-LIKE DOMAIN-CONTAINING PROTEIN"/>
    <property type="match status" value="1"/>
</dbReference>
<name>A0A0N4U8Q6_DRAME</name>
<keyword evidence="5" id="KW-0732">Signal</keyword>
<dbReference type="SMART" id="SM00192">
    <property type="entry name" value="LDLa"/>
    <property type="match status" value="2"/>
</dbReference>
<dbReference type="GO" id="GO:0005886">
    <property type="term" value="C:plasma membrane"/>
    <property type="evidence" value="ECO:0007669"/>
    <property type="project" value="TreeGrafter"/>
</dbReference>
<dbReference type="SUPFAM" id="SSF57424">
    <property type="entry name" value="LDL receptor-like module"/>
    <property type="match status" value="2"/>
</dbReference>
<gene>
    <name evidence="16" type="ORF">DME_LOCUS308</name>
</gene>
<reference evidence="16 18" key="2">
    <citation type="submission" date="2018-11" db="EMBL/GenBank/DDBJ databases">
        <authorList>
            <consortium name="Pathogen Informatics"/>
        </authorList>
    </citation>
    <scope>NUCLEOTIDE SEQUENCE [LARGE SCALE GENOMIC DNA]</scope>
</reference>
<dbReference type="SUPFAM" id="SSF63825">
    <property type="entry name" value="YWTD domain"/>
    <property type="match status" value="1"/>
</dbReference>
<dbReference type="Gene3D" id="2.10.25.10">
    <property type="entry name" value="Laminin"/>
    <property type="match status" value="1"/>
</dbReference>
<dbReference type="Pfam" id="PF00058">
    <property type="entry name" value="Ldl_recept_b"/>
    <property type="match status" value="1"/>
</dbReference>
<dbReference type="CDD" id="cd00112">
    <property type="entry name" value="LDLa"/>
    <property type="match status" value="2"/>
</dbReference>
<dbReference type="SMART" id="SM00181">
    <property type="entry name" value="EGF"/>
    <property type="match status" value="2"/>
</dbReference>
<keyword evidence="18" id="KW-1185">Reference proteome</keyword>
<evidence type="ECO:0000256" key="12">
    <source>
        <dbReference type="PROSITE-ProRule" id="PRU00124"/>
    </source>
</evidence>
<evidence type="ECO:0000256" key="1">
    <source>
        <dbReference type="ARBA" id="ARBA00004167"/>
    </source>
</evidence>
<evidence type="ECO:0000313" key="17">
    <source>
        <dbReference type="Proteomes" id="UP000038040"/>
    </source>
</evidence>
<feature type="domain" description="EGF-like" evidence="15">
    <location>
        <begin position="342"/>
        <end position="378"/>
    </location>
</feature>
<dbReference type="GO" id="GO:0042813">
    <property type="term" value="F:Wnt receptor activity"/>
    <property type="evidence" value="ECO:0007669"/>
    <property type="project" value="TreeGrafter"/>
</dbReference>
<dbReference type="InterPro" id="IPR002172">
    <property type="entry name" value="LDrepeatLR_classA_rpt"/>
</dbReference>
<dbReference type="InterPro" id="IPR049883">
    <property type="entry name" value="NOTCH1_EGF-like"/>
</dbReference>
<dbReference type="Pfam" id="PF07645">
    <property type="entry name" value="EGF_CA"/>
    <property type="match status" value="1"/>
</dbReference>
<evidence type="ECO:0000256" key="7">
    <source>
        <dbReference type="ARBA" id="ARBA00022989"/>
    </source>
</evidence>
<feature type="domain" description="EGF-like" evidence="15">
    <location>
        <begin position="37"/>
        <end position="75"/>
    </location>
</feature>
<reference evidence="19" key="1">
    <citation type="submission" date="2017-02" db="UniProtKB">
        <authorList>
            <consortium name="WormBaseParasite"/>
        </authorList>
    </citation>
    <scope>IDENTIFICATION</scope>
</reference>
<dbReference type="Pfam" id="PF00057">
    <property type="entry name" value="Ldl_recept_a"/>
    <property type="match status" value="2"/>
</dbReference>
<comment type="subcellular location">
    <subcellularLocation>
        <location evidence="1">Membrane</location>
        <topology evidence="1">Single-pass membrane protein</topology>
    </subcellularLocation>
</comment>
<evidence type="ECO:0000256" key="10">
    <source>
        <dbReference type="ARBA" id="ARBA00023170"/>
    </source>
</evidence>
<dbReference type="Gene3D" id="4.10.400.10">
    <property type="entry name" value="Low-density Lipoprotein Receptor"/>
    <property type="match status" value="2"/>
</dbReference>
<dbReference type="PROSITE" id="PS01187">
    <property type="entry name" value="EGF_CA"/>
    <property type="match status" value="1"/>
</dbReference>
<evidence type="ECO:0000313" key="18">
    <source>
        <dbReference type="Proteomes" id="UP000274756"/>
    </source>
</evidence>
<dbReference type="InterPro" id="IPR000033">
    <property type="entry name" value="LDLR_classB_rpt"/>
</dbReference>
<dbReference type="PROSITE" id="PS01209">
    <property type="entry name" value="LDLRA_1"/>
    <property type="match status" value="1"/>
</dbReference>
<evidence type="ECO:0000256" key="11">
    <source>
        <dbReference type="ARBA" id="ARBA00023180"/>
    </source>
</evidence>
<evidence type="ECO:0000259" key="14">
    <source>
        <dbReference type="SMART" id="SM00179"/>
    </source>
</evidence>
<keyword evidence="9 12" id="KW-1015">Disulfide bond</keyword>
<dbReference type="InterPro" id="IPR011042">
    <property type="entry name" value="6-blade_b-propeller_TolB-like"/>
</dbReference>
<evidence type="ECO:0000256" key="2">
    <source>
        <dbReference type="ARBA" id="ARBA00022536"/>
    </source>
</evidence>
<dbReference type="GO" id="GO:0060070">
    <property type="term" value="P:canonical Wnt signaling pathway"/>
    <property type="evidence" value="ECO:0007669"/>
    <property type="project" value="TreeGrafter"/>
</dbReference>
<dbReference type="Gene3D" id="2.120.10.30">
    <property type="entry name" value="TolB, C-terminal domain"/>
    <property type="match status" value="1"/>
</dbReference>
<keyword evidence="10" id="KW-0675">Receptor</keyword>
<evidence type="ECO:0000259" key="15">
    <source>
        <dbReference type="SMART" id="SM00181"/>
    </source>
</evidence>
<dbReference type="STRING" id="318479.A0A0N4U8Q6"/>
<dbReference type="InterPro" id="IPR023415">
    <property type="entry name" value="LDLR_class-A_CS"/>
</dbReference>
<dbReference type="FunFam" id="2.120.10.30:FF:000241">
    <property type="entry name" value="Low-density lipoprotein receptor-related protein 6"/>
    <property type="match status" value="1"/>
</dbReference>
<keyword evidence="3" id="KW-0254">Endocytosis</keyword>
<evidence type="ECO:0000313" key="16">
    <source>
        <dbReference type="EMBL" id="VDN50335.1"/>
    </source>
</evidence>
<keyword evidence="8" id="KW-0472">Membrane</keyword>
<dbReference type="PANTHER" id="PTHR46513">
    <property type="entry name" value="VITELLOGENIN RECEPTOR-LIKE PROTEIN-RELATED-RELATED"/>
    <property type="match status" value="1"/>
</dbReference>
<evidence type="ECO:0000256" key="4">
    <source>
        <dbReference type="ARBA" id="ARBA00022692"/>
    </source>
</evidence>
<evidence type="ECO:0000256" key="5">
    <source>
        <dbReference type="ARBA" id="ARBA00022729"/>
    </source>
</evidence>
<evidence type="ECO:0000256" key="8">
    <source>
        <dbReference type="ARBA" id="ARBA00023136"/>
    </source>
</evidence>
<accession>A0A0N4U8Q6</accession>
<dbReference type="PRINTS" id="PR00261">
    <property type="entry name" value="LDLRECEPTOR"/>
</dbReference>